<evidence type="ECO:0000256" key="3">
    <source>
        <dbReference type="HAMAP-Rule" id="MF_01384"/>
    </source>
</evidence>
<sequence>MANTLSPEKNPYGKVSRFSITAAPREGQTVLEDFSYTSPFKLMRPFPRKDGGIQVMMLVASPGVMAGDLQEFSFQIKEGALVEFVSQSYDKIHRMEQGLARRDTSVSVAGGGTFYFHPQPMIPFEGSAFESRMKVRLEDETSRFFMSEILSCGRYARGETFAYRFYHNLVEIYRKEQLIYRDNTRYDPLLFPMDSLGMYESYTHLACIFLTPPRDPEKFSAETARLLEDTPQVTGGATRLPQGDMAVRILGRRGQVLEELAAKILALAF</sequence>
<evidence type="ECO:0000256" key="1">
    <source>
        <dbReference type="ARBA" id="ARBA00007177"/>
    </source>
</evidence>
<dbReference type="HAMAP" id="MF_01384">
    <property type="entry name" value="UreD"/>
    <property type="match status" value="1"/>
</dbReference>
<protein>
    <recommendedName>
        <fullName evidence="3">Urease accessory protein UreD</fullName>
    </recommendedName>
</protein>
<evidence type="ECO:0000313" key="5">
    <source>
        <dbReference type="Proteomes" id="UP000886841"/>
    </source>
</evidence>
<comment type="subunit">
    <text evidence="3">UreD, UreF and UreG form a complex that acts as a GTP-hydrolysis-dependent molecular chaperone, activating the urease apoprotein by helping to assemble the nickel containing metallocenter of UreC. The UreE protein probably delivers the nickel.</text>
</comment>
<evidence type="ECO:0000256" key="2">
    <source>
        <dbReference type="ARBA" id="ARBA00023186"/>
    </source>
</evidence>
<dbReference type="EMBL" id="DVHU01000008">
    <property type="protein sequence ID" value="HIR91991.1"/>
    <property type="molecule type" value="Genomic_DNA"/>
</dbReference>
<comment type="subcellular location">
    <subcellularLocation>
        <location evidence="3">Cytoplasm</location>
    </subcellularLocation>
</comment>
<accession>A0A9D1JF17</accession>
<comment type="caution">
    <text evidence="4">The sequence shown here is derived from an EMBL/GenBank/DDBJ whole genome shotgun (WGS) entry which is preliminary data.</text>
</comment>
<dbReference type="Proteomes" id="UP000886841">
    <property type="component" value="Unassembled WGS sequence"/>
</dbReference>
<keyword evidence="3" id="KW-0996">Nickel insertion</keyword>
<reference evidence="4" key="2">
    <citation type="journal article" date="2021" name="PeerJ">
        <title>Extensive microbial diversity within the chicken gut microbiome revealed by metagenomics and culture.</title>
        <authorList>
            <person name="Gilroy R."/>
            <person name="Ravi A."/>
            <person name="Getino M."/>
            <person name="Pursley I."/>
            <person name="Horton D.L."/>
            <person name="Alikhan N.F."/>
            <person name="Baker D."/>
            <person name="Gharbi K."/>
            <person name="Hall N."/>
            <person name="Watson M."/>
            <person name="Adriaenssens E.M."/>
            <person name="Foster-Nyarko E."/>
            <person name="Jarju S."/>
            <person name="Secka A."/>
            <person name="Antonio M."/>
            <person name="Oren A."/>
            <person name="Chaudhuri R.R."/>
            <person name="La Ragione R."/>
            <person name="Hildebrand F."/>
            <person name="Pallen M.J."/>
        </authorList>
    </citation>
    <scope>NUCLEOTIDE SEQUENCE</scope>
    <source>
        <strain evidence="4">ChiSxjej1B13-7041</strain>
    </source>
</reference>
<comment type="function">
    <text evidence="3">Required for maturation of urease via the functional incorporation of the urease nickel metallocenter.</text>
</comment>
<dbReference type="Pfam" id="PF01774">
    <property type="entry name" value="UreD"/>
    <property type="match status" value="1"/>
</dbReference>
<evidence type="ECO:0000313" key="4">
    <source>
        <dbReference type="EMBL" id="HIR91991.1"/>
    </source>
</evidence>
<reference evidence="4" key="1">
    <citation type="submission" date="2020-10" db="EMBL/GenBank/DDBJ databases">
        <authorList>
            <person name="Gilroy R."/>
        </authorList>
    </citation>
    <scope>NUCLEOTIDE SEQUENCE</scope>
    <source>
        <strain evidence="4">ChiSxjej1B13-7041</strain>
    </source>
</reference>
<dbReference type="GO" id="GO:0005737">
    <property type="term" value="C:cytoplasm"/>
    <property type="evidence" value="ECO:0007669"/>
    <property type="project" value="UniProtKB-SubCell"/>
</dbReference>
<proteinExistence type="inferred from homology"/>
<comment type="similarity">
    <text evidence="1 3">Belongs to the UreD family.</text>
</comment>
<dbReference type="InterPro" id="IPR002669">
    <property type="entry name" value="UreD"/>
</dbReference>
<dbReference type="GO" id="GO:0016151">
    <property type="term" value="F:nickel cation binding"/>
    <property type="evidence" value="ECO:0007669"/>
    <property type="project" value="UniProtKB-UniRule"/>
</dbReference>
<dbReference type="PANTHER" id="PTHR33643">
    <property type="entry name" value="UREASE ACCESSORY PROTEIN D"/>
    <property type="match status" value="1"/>
</dbReference>
<name>A0A9D1JF17_9FIRM</name>
<dbReference type="PANTHER" id="PTHR33643:SF1">
    <property type="entry name" value="UREASE ACCESSORY PROTEIN D"/>
    <property type="match status" value="1"/>
</dbReference>
<gene>
    <name evidence="3" type="primary">ureD</name>
    <name evidence="4" type="ORF">IAB98_01045</name>
</gene>
<keyword evidence="3" id="KW-0963">Cytoplasm</keyword>
<keyword evidence="2 3" id="KW-0143">Chaperone</keyword>
<organism evidence="4 5">
    <name type="scientific">Candidatus Egerieimonas intestinavium</name>
    <dbReference type="NCBI Taxonomy" id="2840777"/>
    <lineage>
        <taxon>Bacteria</taxon>
        <taxon>Bacillati</taxon>
        <taxon>Bacillota</taxon>
        <taxon>Clostridia</taxon>
        <taxon>Lachnospirales</taxon>
        <taxon>Lachnospiraceae</taxon>
        <taxon>Lachnospiraceae incertae sedis</taxon>
        <taxon>Candidatus Egerieimonas</taxon>
    </lineage>
</organism>
<dbReference type="AlphaFoldDB" id="A0A9D1JF17"/>